<accession>A0AAW9K2Y7</accession>
<dbReference type="InterPro" id="IPR006059">
    <property type="entry name" value="SBP"/>
</dbReference>
<dbReference type="GeneID" id="83607224"/>
<dbReference type="EMBL" id="JAVBVO010000002">
    <property type="protein sequence ID" value="MDZ5757802.1"/>
    <property type="molecule type" value="Genomic_DNA"/>
</dbReference>
<dbReference type="RefSeq" id="WP_010053933.1">
    <property type="nucleotide sequence ID" value="NZ_CAJGUR010000025.1"/>
</dbReference>
<keyword evidence="2" id="KW-0813">Transport</keyword>
<evidence type="ECO:0000256" key="1">
    <source>
        <dbReference type="ARBA" id="ARBA00008520"/>
    </source>
</evidence>
<protein>
    <submittedName>
        <fullName evidence="5">Sugar ABC transporter substrate-binding protein</fullName>
    </submittedName>
</protein>
<name>A0AAW9K2Y7_CARML</name>
<dbReference type="AlphaFoldDB" id="A0AAW9K2Y7"/>
<dbReference type="Proteomes" id="UP001290462">
    <property type="component" value="Unassembled WGS sequence"/>
</dbReference>
<comment type="caution">
    <text evidence="5">The sequence shown here is derived from an EMBL/GenBank/DDBJ whole genome shotgun (WGS) entry which is preliminary data.</text>
</comment>
<evidence type="ECO:0000256" key="3">
    <source>
        <dbReference type="ARBA" id="ARBA00022729"/>
    </source>
</evidence>
<keyword evidence="3 4" id="KW-0732">Signal</keyword>
<gene>
    <name evidence="5" type="ORF">RAK27_03945</name>
</gene>
<dbReference type="PANTHER" id="PTHR30061">
    <property type="entry name" value="MALTOSE-BINDING PERIPLASMIC PROTEIN"/>
    <property type="match status" value="1"/>
</dbReference>
<dbReference type="PROSITE" id="PS51257">
    <property type="entry name" value="PROKAR_LIPOPROTEIN"/>
    <property type="match status" value="1"/>
</dbReference>
<feature type="signal peptide" evidence="4">
    <location>
        <begin position="1"/>
        <end position="22"/>
    </location>
</feature>
<dbReference type="Pfam" id="PF01547">
    <property type="entry name" value="SBP_bac_1"/>
    <property type="match status" value="1"/>
</dbReference>
<organism evidence="5 6">
    <name type="scientific">Carnobacterium maltaromaticum</name>
    <name type="common">Carnobacterium piscicola</name>
    <dbReference type="NCBI Taxonomy" id="2751"/>
    <lineage>
        <taxon>Bacteria</taxon>
        <taxon>Bacillati</taxon>
        <taxon>Bacillota</taxon>
        <taxon>Bacilli</taxon>
        <taxon>Lactobacillales</taxon>
        <taxon>Carnobacteriaceae</taxon>
        <taxon>Carnobacterium</taxon>
    </lineage>
</organism>
<reference evidence="5" key="1">
    <citation type="submission" date="2023-08" db="EMBL/GenBank/DDBJ databases">
        <title>Genomic characterization of piscicolin 126 produced by Carnobacterium maltaromaticum CM22 strain isolated from salmon (Salmo salar).</title>
        <authorList>
            <person name="Gonzalez-Gragera E."/>
            <person name="Garcia-Lopez J.D."/>
            <person name="Teso-Perez C."/>
            <person name="Gimenez-Hernandez I."/>
            <person name="Peralta-Sanchez J.M."/>
            <person name="Valdivia E."/>
            <person name="Montalban-Lopez M."/>
            <person name="Martin-Platero A.M."/>
            <person name="Banos A."/>
            <person name="Martinez-Bueno M."/>
        </authorList>
    </citation>
    <scope>NUCLEOTIDE SEQUENCE</scope>
    <source>
        <strain evidence="5">CM22</strain>
    </source>
</reference>
<dbReference type="Gene3D" id="3.40.190.10">
    <property type="entry name" value="Periplasmic binding protein-like II"/>
    <property type="match status" value="2"/>
</dbReference>
<dbReference type="GO" id="GO:1901982">
    <property type="term" value="F:maltose binding"/>
    <property type="evidence" value="ECO:0007669"/>
    <property type="project" value="TreeGrafter"/>
</dbReference>
<evidence type="ECO:0000256" key="2">
    <source>
        <dbReference type="ARBA" id="ARBA00022448"/>
    </source>
</evidence>
<proteinExistence type="inferred from homology"/>
<dbReference type="GO" id="GO:0042956">
    <property type="term" value="P:maltodextrin transmembrane transport"/>
    <property type="evidence" value="ECO:0007669"/>
    <property type="project" value="TreeGrafter"/>
</dbReference>
<feature type="chain" id="PRO_5043477296" evidence="4">
    <location>
        <begin position="23"/>
        <end position="416"/>
    </location>
</feature>
<evidence type="ECO:0000256" key="4">
    <source>
        <dbReference type="SAM" id="SignalP"/>
    </source>
</evidence>
<dbReference type="GO" id="GO:0015768">
    <property type="term" value="P:maltose transport"/>
    <property type="evidence" value="ECO:0007669"/>
    <property type="project" value="TreeGrafter"/>
</dbReference>
<comment type="similarity">
    <text evidence="1">Belongs to the bacterial solute-binding protein 1 family.</text>
</comment>
<dbReference type="GO" id="GO:0055052">
    <property type="term" value="C:ATP-binding cassette (ABC) transporter complex, substrate-binding subunit-containing"/>
    <property type="evidence" value="ECO:0007669"/>
    <property type="project" value="TreeGrafter"/>
</dbReference>
<sequence>MKMKNKIILLSSIALVSIGLLAGCSSGKEDSKKDSAEKVTFWYMGDGSKEIQPIIDDFEKESGVKVDLQSIPWSASHDKLLTAVASGDGPDVVQMGTTWMAEFVDAGALKDISSYIDSEDTLKSDNFFDGSVTTTKFDDKYYAVPWYTETRALYYRTDLLKEVGYDKAPATWEELQDAATKLAARGKDMYGFGADLAEPTSAFMFARQNGSELFDKSGKPLFDKKPFVEAVDYLDSFIQNGSAPKADLGLDVSQTFGSTGIVPMFISGPWMITAITKDAPDIEGKWATAVLPKKENNMSSTGGANLAMFESSKNEKNGMKLIEFLARPENQLTFFKNSNSLPTSHKAWEDPILAEDEKIAVFGEQLKNSEPMPMMKEWEEISQAYLKVWEQIYANGADTQKEMTEFNKQTETILGK</sequence>
<dbReference type="CDD" id="cd14747">
    <property type="entry name" value="PBP2_MalE"/>
    <property type="match status" value="1"/>
</dbReference>
<dbReference type="PANTHER" id="PTHR30061:SF50">
    <property type="entry name" value="MALTOSE_MALTODEXTRIN-BINDING PERIPLASMIC PROTEIN"/>
    <property type="match status" value="1"/>
</dbReference>
<evidence type="ECO:0000313" key="5">
    <source>
        <dbReference type="EMBL" id="MDZ5757802.1"/>
    </source>
</evidence>
<evidence type="ECO:0000313" key="6">
    <source>
        <dbReference type="Proteomes" id="UP001290462"/>
    </source>
</evidence>
<dbReference type="SUPFAM" id="SSF53850">
    <property type="entry name" value="Periplasmic binding protein-like II"/>
    <property type="match status" value="1"/>
</dbReference>